<feature type="domain" description="Peptidase M48" evidence="7">
    <location>
        <begin position="1"/>
        <end position="64"/>
    </location>
</feature>
<dbReference type="GO" id="GO:0051603">
    <property type="term" value="P:proteolysis involved in protein catabolic process"/>
    <property type="evidence" value="ECO:0007669"/>
    <property type="project" value="TreeGrafter"/>
</dbReference>
<feature type="non-terminal residue" evidence="8">
    <location>
        <position position="1"/>
    </location>
</feature>
<dbReference type="InterPro" id="IPR051156">
    <property type="entry name" value="Mito/Outer_Membr_Metalloprot"/>
</dbReference>
<evidence type="ECO:0000256" key="1">
    <source>
        <dbReference type="ARBA" id="ARBA00001947"/>
    </source>
</evidence>
<dbReference type="AlphaFoldDB" id="A0A0F8WCH8"/>
<keyword evidence="2" id="KW-0645">Protease</keyword>
<evidence type="ECO:0000259" key="7">
    <source>
        <dbReference type="Pfam" id="PF01435"/>
    </source>
</evidence>
<keyword evidence="5" id="KW-0862">Zinc</keyword>
<dbReference type="PANTHER" id="PTHR22726">
    <property type="entry name" value="METALLOENDOPEPTIDASE OMA1"/>
    <property type="match status" value="1"/>
</dbReference>
<reference evidence="8" key="1">
    <citation type="journal article" date="2015" name="Nature">
        <title>Complex archaea that bridge the gap between prokaryotes and eukaryotes.</title>
        <authorList>
            <person name="Spang A."/>
            <person name="Saw J.H."/>
            <person name="Jorgensen S.L."/>
            <person name="Zaremba-Niedzwiedzka K."/>
            <person name="Martijn J."/>
            <person name="Lind A.E."/>
            <person name="van Eijk R."/>
            <person name="Schleper C."/>
            <person name="Guy L."/>
            <person name="Ettema T.J."/>
        </authorList>
    </citation>
    <scope>NUCLEOTIDE SEQUENCE</scope>
</reference>
<dbReference type="InterPro" id="IPR001915">
    <property type="entry name" value="Peptidase_M48"/>
</dbReference>
<evidence type="ECO:0000256" key="4">
    <source>
        <dbReference type="ARBA" id="ARBA00022801"/>
    </source>
</evidence>
<proteinExistence type="predicted"/>
<keyword evidence="3" id="KW-0479">Metal-binding</keyword>
<dbReference type="PANTHER" id="PTHR22726:SF1">
    <property type="entry name" value="METALLOENDOPEPTIDASE OMA1, MITOCHONDRIAL"/>
    <property type="match status" value="1"/>
</dbReference>
<dbReference type="GO" id="GO:0046872">
    <property type="term" value="F:metal ion binding"/>
    <property type="evidence" value="ECO:0007669"/>
    <property type="project" value="UniProtKB-KW"/>
</dbReference>
<evidence type="ECO:0000256" key="2">
    <source>
        <dbReference type="ARBA" id="ARBA00022670"/>
    </source>
</evidence>
<comment type="caution">
    <text evidence="8">The sequence shown here is derived from an EMBL/GenBank/DDBJ whole genome shotgun (WGS) entry which is preliminary data.</text>
</comment>
<name>A0A0F8WCH8_9ZZZZ</name>
<keyword evidence="4" id="KW-0378">Hydrolase</keyword>
<evidence type="ECO:0000313" key="8">
    <source>
        <dbReference type="EMBL" id="KKK54288.1"/>
    </source>
</evidence>
<dbReference type="Gene3D" id="3.30.2010.10">
    <property type="entry name" value="Metalloproteases ('zincins'), catalytic domain"/>
    <property type="match status" value="1"/>
</dbReference>
<dbReference type="GO" id="GO:0004222">
    <property type="term" value="F:metalloendopeptidase activity"/>
    <property type="evidence" value="ECO:0007669"/>
    <property type="project" value="InterPro"/>
</dbReference>
<sequence>QINAFALPGGFLYVNTGLVLAADEEAELAGVLAHEIAHFLLHRDRLRNGIVDDVLYRSSLSNALEAEANRLAADIIMPWHLMKEAEQKYNALSSEVKFETIAEESELSTTAIKIRFGKL</sequence>
<dbReference type="Pfam" id="PF01435">
    <property type="entry name" value="Peptidase_M48"/>
    <property type="match status" value="1"/>
</dbReference>
<evidence type="ECO:0000256" key="5">
    <source>
        <dbReference type="ARBA" id="ARBA00022833"/>
    </source>
</evidence>
<evidence type="ECO:0000256" key="3">
    <source>
        <dbReference type="ARBA" id="ARBA00022723"/>
    </source>
</evidence>
<accession>A0A0F8WCH8</accession>
<gene>
    <name evidence="8" type="ORF">LCGC14_3086240</name>
</gene>
<protein>
    <recommendedName>
        <fullName evidence="7">Peptidase M48 domain-containing protein</fullName>
    </recommendedName>
</protein>
<keyword evidence="6" id="KW-0482">Metalloprotease</keyword>
<dbReference type="GO" id="GO:0016020">
    <property type="term" value="C:membrane"/>
    <property type="evidence" value="ECO:0007669"/>
    <property type="project" value="TreeGrafter"/>
</dbReference>
<comment type="cofactor">
    <cofactor evidence="1">
        <name>Zn(2+)</name>
        <dbReference type="ChEBI" id="CHEBI:29105"/>
    </cofactor>
</comment>
<evidence type="ECO:0000256" key="6">
    <source>
        <dbReference type="ARBA" id="ARBA00023049"/>
    </source>
</evidence>
<dbReference type="EMBL" id="LAZR01066071">
    <property type="protein sequence ID" value="KKK54288.1"/>
    <property type="molecule type" value="Genomic_DNA"/>
</dbReference>
<organism evidence="8">
    <name type="scientific">marine sediment metagenome</name>
    <dbReference type="NCBI Taxonomy" id="412755"/>
    <lineage>
        <taxon>unclassified sequences</taxon>
        <taxon>metagenomes</taxon>
        <taxon>ecological metagenomes</taxon>
    </lineage>
</organism>